<accession>A0ABR3X3N1</accession>
<evidence type="ECO:0000256" key="1">
    <source>
        <dbReference type="ARBA" id="ARBA00007398"/>
    </source>
</evidence>
<evidence type="ECO:0000313" key="4">
    <source>
        <dbReference type="EMBL" id="KAL1870549.1"/>
    </source>
</evidence>
<feature type="domain" description="Asteroid" evidence="3">
    <location>
        <begin position="144"/>
        <end position="393"/>
    </location>
</feature>
<dbReference type="PANTHER" id="PTHR15665:SF1">
    <property type="entry name" value="PROTEIN ASTEROID HOMOLOG 1"/>
    <property type="match status" value="1"/>
</dbReference>
<dbReference type="Pfam" id="PF12813">
    <property type="entry name" value="XPG_I_2"/>
    <property type="match status" value="1"/>
</dbReference>
<dbReference type="InterPro" id="IPR029060">
    <property type="entry name" value="PIN-like_dom_sf"/>
</dbReference>
<dbReference type="InterPro" id="IPR039436">
    <property type="entry name" value="Asteroid_dom"/>
</dbReference>
<evidence type="ECO:0000256" key="2">
    <source>
        <dbReference type="SAM" id="MobiDB-lite"/>
    </source>
</evidence>
<dbReference type="PANTHER" id="PTHR15665">
    <property type="entry name" value="ASTEROID PROTEIN"/>
    <property type="match status" value="1"/>
</dbReference>
<dbReference type="Gene3D" id="3.40.50.1010">
    <property type="entry name" value="5'-nuclease"/>
    <property type="match status" value="1"/>
</dbReference>
<feature type="compositionally biased region" description="Basic residues" evidence="2">
    <location>
        <begin position="566"/>
        <end position="580"/>
    </location>
</feature>
<dbReference type="InterPro" id="IPR026832">
    <property type="entry name" value="Asteroid"/>
</dbReference>
<proteinExistence type="inferred from homology"/>
<gene>
    <name evidence="4" type="ORF">VTK73DRAFT_2557</name>
</gene>
<comment type="similarity">
    <text evidence="1">Belongs to the asteroid family.</text>
</comment>
<evidence type="ECO:0000313" key="5">
    <source>
        <dbReference type="Proteomes" id="UP001586593"/>
    </source>
</evidence>
<sequence length="598" mass="66329">MGVPHLKRHLQPYAQFSVLRQRELIIDGPGLAYHIFHVCQCRSTTSSPLGQPSYSLLCATALAWLDKLVECGASVSAIYFDGYLPDSKIHERRNRLFDLSNNLRSYFSVYPNGVPAGLELDEGRTVAPFPALKGSGPTRRLPIPAFAVPAIIEALIRSPSYGSRTRVVPGEADAFCAMHARLQGGTIITSDSDLLIYDLGPDGSVVFFADIDLRTESLAESVIAAEYIPLQICARLSLPEAGGMLALAFELAMDRHLTLEKALARARENSSSKRCPLYYRTFADEYLVPEVVEPANGSPALALPPDPRISELLLTVFDLACRRTEVKAEAWAAVDHDIESIPMYLPFLFDSPSRTSAWEASRSVREIAYGLLQIALGCSISEVAEFRRLHSSPGGTRVRPAPLLALEGDCLQLSESLARVRAISADDEEYWTLFCILQDVSYSVAQEKRAPLSLQVLGMDKNDDADTIPWDLIHFTAQAQGTLYSLRIIQQVMNFVFRQNVQEMPPAFAQLLSRLSALHAPEHYPQVASYASLIQKTRDSGSLSSLASSFEFPDDMREQFTQVVTPKRHRSKEKPRKRRNPERSQSQPSNLFALLDAD</sequence>
<reference evidence="4 5" key="1">
    <citation type="journal article" date="2024" name="Commun. Biol.">
        <title>Comparative genomic analysis of thermophilic fungi reveals convergent evolutionary adaptations and gene losses.</title>
        <authorList>
            <person name="Steindorff A.S."/>
            <person name="Aguilar-Pontes M.V."/>
            <person name="Robinson A.J."/>
            <person name="Andreopoulos B."/>
            <person name="LaButti K."/>
            <person name="Kuo A."/>
            <person name="Mondo S."/>
            <person name="Riley R."/>
            <person name="Otillar R."/>
            <person name="Haridas S."/>
            <person name="Lipzen A."/>
            <person name="Grimwood J."/>
            <person name="Schmutz J."/>
            <person name="Clum A."/>
            <person name="Reid I.D."/>
            <person name="Moisan M.C."/>
            <person name="Butler G."/>
            <person name="Nguyen T.T.M."/>
            <person name="Dewar K."/>
            <person name="Conant G."/>
            <person name="Drula E."/>
            <person name="Henrissat B."/>
            <person name="Hansel C."/>
            <person name="Singer S."/>
            <person name="Hutchinson M.I."/>
            <person name="de Vries R.P."/>
            <person name="Natvig D.O."/>
            <person name="Powell A.J."/>
            <person name="Tsang A."/>
            <person name="Grigoriev I.V."/>
        </authorList>
    </citation>
    <scope>NUCLEOTIDE SEQUENCE [LARGE SCALE GENOMIC DNA]</scope>
    <source>
        <strain evidence="4 5">ATCC 24622</strain>
    </source>
</reference>
<comment type="caution">
    <text evidence="4">The sequence shown here is derived from an EMBL/GenBank/DDBJ whole genome shotgun (WGS) entry which is preliminary data.</text>
</comment>
<evidence type="ECO:0000259" key="3">
    <source>
        <dbReference type="Pfam" id="PF12813"/>
    </source>
</evidence>
<dbReference type="SUPFAM" id="SSF88723">
    <property type="entry name" value="PIN domain-like"/>
    <property type="match status" value="1"/>
</dbReference>
<keyword evidence="5" id="KW-1185">Reference proteome</keyword>
<dbReference type="Proteomes" id="UP001586593">
    <property type="component" value="Unassembled WGS sequence"/>
</dbReference>
<feature type="region of interest" description="Disordered" evidence="2">
    <location>
        <begin position="562"/>
        <end position="598"/>
    </location>
</feature>
<organism evidence="4 5">
    <name type="scientific">Phialemonium thermophilum</name>
    <dbReference type="NCBI Taxonomy" id="223376"/>
    <lineage>
        <taxon>Eukaryota</taxon>
        <taxon>Fungi</taxon>
        <taxon>Dikarya</taxon>
        <taxon>Ascomycota</taxon>
        <taxon>Pezizomycotina</taxon>
        <taxon>Sordariomycetes</taxon>
        <taxon>Sordariomycetidae</taxon>
        <taxon>Cephalothecales</taxon>
        <taxon>Cephalothecaceae</taxon>
        <taxon>Phialemonium</taxon>
    </lineage>
</organism>
<name>A0ABR3X3N1_9PEZI</name>
<protein>
    <recommendedName>
        <fullName evidence="3">Asteroid domain-containing protein</fullName>
    </recommendedName>
</protein>
<dbReference type="EMBL" id="JAZHXJ010000172">
    <property type="protein sequence ID" value="KAL1870549.1"/>
    <property type="molecule type" value="Genomic_DNA"/>
</dbReference>